<protein>
    <submittedName>
        <fullName evidence="3">Malate/lactate/ureidoglycolate dehydrogenase, LDH2 family</fullName>
    </submittedName>
</protein>
<dbReference type="OrthoDB" id="9769447at2"/>
<comment type="similarity">
    <text evidence="1">Belongs to the LDH2/MDH2 oxidoreductase family.</text>
</comment>
<reference evidence="3 4" key="1">
    <citation type="submission" date="2016-10" db="EMBL/GenBank/DDBJ databases">
        <authorList>
            <person name="de Groot N.N."/>
        </authorList>
    </citation>
    <scope>NUCLEOTIDE SEQUENCE [LARGE SCALE GENOMIC DNA]</scope>
    <source>
        <strain evidence="3 4">CGMCC 1.6133</strain>
    </source>
</reference>
<dbReference type="InterPro" id="IPR043143">
    <property type="entry name" value="Mal/L-sulf/L-lact_DH-like_NADP"/>
</dbReference>
<dbReference type="InterPro" id="IPR036111">
    <property type="entry name" value="Mal/L-sulfo/L-lacto_DH-like_sf"/>
</dbReference>
<evidence type="ECO:0000256" key="1">
    <source>
        <dbReference type="ARBA" id="ARBA00006056"/>
    </source>
</evidence>
<dbReference type="Pfam" id="PF02615">
    <property type="entry name" value="Ldh_2"/>
    <property type="match status" value="1"/>
</dbReference>
<organism evidence="3 4">
    <name type="scientific">Billgrantia gudaonensis</name>
    <dbReference type="NCBI Taxonomy" id="376427"/>
    <lineage>
        <taxon>Bacteria</taxon>
        <taxon>Pseudomonadati</taxon>
        <taxon>Pseudomonadota</taxon>
        <taxon>Gammaproteobacteria</taxon>
        <taxon>Oceanospirillales</taxon>
        <taxon>Halomonadaceae</taxon>
        <taxon>Billgrantia</taxon>
    </lineage>
</organism>
<dbReference type="AlphaFoldDB" id="A0A1G9AJF1"/>
<dbReference type="GO" id="GO:0016491">
    <property type="term" value="F:oxidoreductase activity"/>
    <property type="evidence" value="ECO:0007669"/>
    <property type="project" value="UniProtKB-KW"/>
</dbReference>
<evidence type="ECO:0000256" key="2">
    <source>
        <dbReference type="ARBA" id="ARBA00023002"/>
    </source>
</evidence>
<proteinExistence type="inferred from homology"/>
<dbReference type="PANTHER" id="PTHR11091:SF0">
    <property type="entry name" value="MALATE DEHYDROGENASE"/>
    <property type="match status" value="1"/>
</dbReference>
<dbReference type="Proteomes" id="UP000198525">
    <property type="component" value="Unassembled WGS sequence"/>
</dbReference>
<name>A0A1G9AJF1_9GAMM</name>
<dbReference type="STRING" id="376427.SAMN04487954_1144"/>
<dbReference type="Gene3D" id="1.10.1530.10">
    <property type="match status" value="1"/>
</dbReference>
<gene>
    <name evidence="3" type="ORF">SAMN04487954_1144</name>
</gene>
<dbReference type="InterPro" id="IPR043144">
    <property type="entry name" value="Mal/L-sulf/L-lact_DH-like_ah"/>
</dbReference>
<dbReference type="Gene3D" id="3.30.1370.60">
    <property type="entry name" value="Hypothetical oxidoreductase yiak, domain 2"/>
    <property type="match status" value="1"/>
</dbReference>
<evidence type="ECO:0000313" key="4">
    <source>
        <dbReference type="Proteomes" id="UP000198525"/>
    </source>
</evidence>
<keyword evidence="4" id="KW-1185">Reference proteome</keyword>
<accession>A0A1G9AJF1</accession>
<dbReference type="SUPFAM" id="SSF89733">
    <property type="entry name" value="L-sulfolactate dehydrogenase-like"/>
    <property type="match status" value="1"/>
</dbReference>
<dbReference type="EMBL" id="FNES01000014">
    <property type="protein sequence ID" value="SDK27472.1"/>
    <property type="molecule type" value="Genomic_DNA"/>
</dbReference>
<evidence type="ECO:0000313" key="3">
    <source>
        <dbReference type="EMBL" id="SDK27472.1"/>
    </source>
</evidence>
<sequence length="343" mass="36379">MDEAVKLSLDEAWTLSVDILEGHGYSAAHAAAIARSVVAAQGDECHSHGLYRLIDCVRTLRHGGVDPRAVPEVIDQAPGVVRVDARGGCSLLAFETGREHLVEKARSYGVAVLAVNNAFHFSALWPEVESLAERGLVALAMTPSHAYVAPAGGRSPLMGTNPIAFSWPRPDGMPFTFDFATSVVARGEVELHRRAGKRIPEGWALDAEGRPTADPTAALAGALLPFGGHKGSVLSMMIELLAGPLIGDRLGHQTQPANGSGEGTPQHGEFLLALDPRSFLGPDAEARLQQAEALFEGVVVQGARLPSQRRHAARERSQAEGVAIPAELYDELVELRDGDGAQP</sequence>
<dbReference type="InterPro" id="IPR003767">
    <property type="entry name" value="Malate/L-lactate_DH-like"/>
</dbReference>
<dbReference type="PANTHER" id="PTHR11091">
    <property type="entry name" value="OXIDOREDUCTASE-RELATED"/>
    <property type="match status" value="1"/>
</dbReference>
<keyword evidence="2" id="KW-0560">Oxidoreductase</keyword>